<name>A0ABD1ZBC4_9MARC</name>
<sequence length="582" mass="65849">METITRFLPGRPWWAERPVSPPVSSKQEILRGFPSRGIPFPKEKGIPRCDVCPHPKPIKRGPLPGWLSYGTERRKEAAARKNAATDPVNDTTTRGKNKGRKQDIKKEEIEFFVRHDGHFKKPEKMRIVTFVKQYQRKERELKPSHQSERMDYGPNCDMKMLAHPTCGVNCYQMRQNVYKAFDELMSKQPEVVRIKPRPKEFGEMRKLALIPAKEEEATSTSNGDGNLLEAPSASGNDIAVTTEGQTPQRPKRSSNHEANVEAPASLTPSVASSSMELPAIHSTLTSEAQTDTARSQQPNITCLLFPQPRLAVPEGQGQTSGILRKEVRERQREKHWQRERLKSAMIYQDLEAKAKTIHDEGLVGSSSSRGADLMRRTQVGQQMDEKMARGKTQRDPEYSVPLGQAAESVQGRQAFGGGLQDLLKTAEEFERSDADGSQREQQQQQQQQLPVSGRSISPTELEYMKAAILNHNFYPRLVSSFIEQHAAGAPAETVAKLEQVRSKVMQSWNPSNSVECNEKIKRYQAILTKFESELEKPFQEAMDLSFTLEHFITSPPPPAQAQERSHYMRDDEMEEEEEAIFS</sequence>
<feature type="region of interest" description="Disordered" evidence="3">
    <location>
        <begin position="429"/>
        <end position="455"/>
    </location>
</feature>
<evidence type="ECO:0000256" key="3">
    <source>
        <dbReference type="SAM" id="MobiDB-lite"/>
    </source>
</evidence>
<feature type="compositionally biased region" description="Basic and acidic residues" evidence="3">
    <location>
        <begin position="429"/>
        <end position="438"/>
    </location>
</feature>
<comment type="caution">
    <text evidence="5">The sequence shown here is derived from an EMBL/GenBank/DDBJ whole genome shotgun (WGS) entry which is preliminary data.</text>
</comment>
<feature type="region of interest" description="Disordered" evidence="3">
    <location>
        <begin position="553"/>
        <end position="582"/>
    </location>
</feature>
<dbReference type="SMART" id="SM01255">
    <property type="entry name" value="KNOX1"/>
    <property type="match status" value="1"/>
</dbReference>
<protein>
    <recommendedName>
        <fullName evidence="4">KNOX1 domain-containing protein</fullName>
    </recommendedName>
</protein>
<dbReference type="EMBL" id="JBHFFA010000002">
    <property type="protein sequence ID" value="KAL2643622.1"/>
    <property type="molecule type" value="Genomic_DNA"/>
</dbReference>
<evidence type="ECO:0000313" key="6">
    <source>
        <dbReference type="Proteomes" id="UP001605036"/>
    </source>
</evidence>
<reference evidence="5 6" key="1">
    <citation type="submission" date="2024-09" db="EMBL/GenBank/DDBJ databases">
        <title>Chromosome-scale assembly of Riccia fluitans.</title>
        <authorList>
            <person name="Paukszto L."/>
            <person name="Sawicki J."/>
            <person name="Karawczyk K."/>
            <person name="Piernik-Szablinska J."/>
            <person name="Szczecinska M."/>
            <person name="Mazdziarz M."/>
        </authorList>
    </citation>
    <scope>NUCLEOTIDE SEQUENCE [LARGE SCALE GENOMIC DNA]</scope>
    <source>
        <strain evidence="5">Rf_01</strain>
        <tissue evidence="5">Aerial parts of the thallus</tissue>
    </source>
</reference>
<comment type="subcellular location">
    <subcellularLocation>
        <location evidence="1">Nucleus</location>
    </subcellularLocation>
</comment>
<accession>A0ABD1ZBC4</accession>
<gene>
    <name evidence="5" type="ORF">R1flu_011209</name>
</gene>
<organism evidence="5 6">
    <name type="scientific">Riccia fluitans</name>
    <dbReference type="NCBI Taxonomy" id="41844"/>
    <lineage>
        <taxon>Eukaryota</taxon>
        <taxon>Viridiplantae</taxon>
        <taxon>Streptophyta</taxon>
        <taxon>Embryophyta</taxon>
        <taxon>Marchantiophyta</taxon>
        <taxon>Marchantiopsida</taxon>
        <taxon>Marchantiidae</taxon>
        <taxon>Marchantiales</taxon>
        <taxon>Ricciaceae</taxon>
        <taxon>Riccia</taxon>
    </lineage>
</organism>
<keyword evidence="2" id="KW-0539">Nucleus</keyword>
<feature type="domain" description="KNOX1" evidence="4">
    <location>
        <begin position="462"/>
        <end position="506"/>
    </location>
</feature>
<feature type="region of interest" description="Disordered" evidence="3">
    <location>
        <begin position="212"/>
        <end position="273"/>
    </location>
</feature>
<evidence type="ECO:0000256" key="1">
    <source>
        <dbReference type="ARBA" id="ARBA00004123"/>
    </source>
</evidence>
<evidence type="ECO:0000256" key="2">
    <source>
        <dbReference type="ARBA" id="ARBA00023242"/>
    </source>
</evidence>
<dbReference type="AlphaFoldDB" id="A0ABD1ZBC4"/>
<dbReference type="Proteomes" id="UP001605036">
    <property type="component" value="Unassembled WGS sequence"/>
</dbReference>
<feature type="compositionally biased region" description="Acidic residues" evidence="3">
    <location>
        <begin position="571"/>
        <end position="582"/>
    </location>
</feature>
<evidence type="ECO:0000313" key="5">
    <source>
        <dbReference type="EMBL" id="KAL2643622.1"/>
    </source>
</evidence>
<feature type="region of interest" description="Disordered" evidence="3">
    <location>
        <begin position="16"/>
        <end position="45"/>
    </location>
</feature>
<keyword evidence="6" id="KW-1185">Reference proteome</keyword>
<proteinExistence type="predicted"/>
<feature type="region of interest" description="Disordered" evidence="3">
    <location>
        <begin position="74"/>
        <end position="102"/>
    </location>
</feature>
<dbReference type="GO" id="GO:0005634">
    <property type="term" value="C:nucleus"/>
    <property type="evidence" value="ECO:0007669"/>
    <property type="project" value="UniProtKB-SubCell"/>
</dbReference>
<dbReference type="InterPro" id="IPR005540">
    <property type="entry name" value="KNOX1"/>
</dbReference>
<dbReference type="Pfam" id="PF03790">
    <property type="entry name" value="KNOX1"/>
    <property type="match status" value="1"/>
</dbReference>
<evidence type="ECO:0000259" key="4">
    <source>
        <dbReference type="SMART" id="SM01255"/>
    </source>
</evidence>